<dbReference type="SUPFAM" id="SSF55073">
    <property type="entry name" value="Nucleotide cyclase"/>
    <property type="match status" value="1"/>
</dbReference>
<feature type="compositionally biased region" description="Polar residues" evidence="1">
    <location>
        <begin position="397"/>
        <end position="408"/>
    </location>
</feature>
<accession>A0ABQ6M499</accession>
<feature type="region of interest" description="Disordered" evidence="1">
    <location>
        <begin position="280"/>
        <end position="362"/>
    </location>
</feature>
<dbReference type="PANTHER" id="PTHR43336:SF3">
    <property type="entry name" value="GUANYLATE CYCLASE DOMAIN-CONTAINING PROTEIN"/>
    <property type="match status" value="1"/>
</dbReference>
<name>A0ABQ6M499_9STRA</name>
<feature type="compositionally biased region" description="Polar residues" evidence="1">
    <location>
        <begin position="318"/>
        <end position="331"/>
    </location>
</feature>
<feature type="region of interest" description="Disordered" evidence="1">
    <location>
        <begin position="1266"/>
        <end position="1292"/>
    </location>
</feature>
<feature type="transmembrane region" description="Helical" evidence="2">
    <location>
        <begin position="454"/>
        <end position="472"/>
    </location>
</feature>
<feature type="transmembrane region" description="Helical" evidence="2">
    <location>
        <begin position="712"/>
        <end position="732"/>
    </location>
</feature>
<proteinExistence type="predicted"/>
<feature type="region of interest" description="Disordered" evidence="1">
    <location>
        <begin position="376"/>
        <end position="437"/>
    </location>
</feature>
<sequence length="1292" mass="141453">MSAVKYSQASASYVLLWSPSGLPLRLPTATRLLPLSGDALPLAELAAQGEAPAVRKLFRERASAKNTALGSWRGLAHGWRDRWGLRLRLRFRDFLNGGGGYEVSLSFVNLSNLAGAFAYVIQPLSTFFVPTSCDFGVLVGTAVALGILVVELWAEAFSRPTNYRSLIKSRYAYNPGTAIYVNSVYILVELFALILLFLEVLVGFGAIGIGDLFSDAELEAPYAFNVFVTSMRQYITGNVNHQLVGWAYQSWSLLLLVGVARRWRQRQIRILLREGTVAPIRANPNSSQTPPAAVAAAAPPRPTRATSPPALSPSSSLEMSTLRQRSTTRKSGVTFEMPPPIDEESPAADGRRASSGSVTEVASAAARRLSNLARARVNGSSGSNNSNSSVVSSSGGTSRNYSNISTRQLDVHHESSQRQRGRESSADSSQKTGEASPVPTNLLTALLMHNSHRILFYALLLSISLAALPIFYDTSSEVELEVTRRLHAINVAYSGDPNGPSGCTALYYALTDWGASYYYPPAVPAYFPYRPFDRKTPQNELPFIVLAEILPVRCPFQLGPTGLVIVASCPFSQSGITLTYPYPPVTVPQQPGWIIEDDDVCNANVMPTLGPLLLAGDTNAALSYISDNSVRNSAVADGECVTVFNKAASLAGAAITADCELNHFVSAPVVKRSTDPIAAVIASNIWVGFPASTVFNSSAYFNFTSTVAFASMWNLIGRVLLIGVIIVAMYCLSYDAQKLVIRPLTRLLEIVFHYVRNPLSPDISRFNKNEEEATGARSSICRVQEPADEQMEYFETEQLVKTIGKIAAMLKKCWGVAGASIISTCLNASSVDGGGGAMTVFDPTSSGRPIYAIFGFFEILEFDYLISNLKEDVITLINDVAVIVHEEVQRWGHSQAGQCNKNLGNTFLLVWRIGDQERVESEYLRATETVFDSEQADVGSSTAPASAPSPPRTTRRTTTRQTIAPLVKESSDRKLDLANLPGITKFAERAIVGALKAFARLHRDRAISKWKKDPRLTGKRGGAPLTPQIEKSPSFNESRNHVVAVEEAVEYDIEISVGMSAGWAIEGAVGSVQKIDATYLSPHVNNAARMMAACRQYGSRFLLNGDVQALCSDHGKSKLRHVDTVTVKGSSVPNKLYSMDIIHKDVPFFMHSKSEARSNADASSFSSSSTWTSDKDLVDMSRHMTKEFREEFERGRLLYEKGLWTKAIKQMEHANWVMRQAHYDAGWEEEKTRNELRERKEGVESVLERVDYWDDGPSLALIKFMKDGGPEESPNAGKAPQGWKGFRPIPKR</sequence>
<feature type="compositionally biased region" description="Polar residues" evidence="1">
    <location>
        <begin position="426"/>
        <end position="437"/>
    </location>
</feature>
<evidence type="ECO:0000313" key="4">
    <source>
        <dbReference type="Proteomes" id="UP001165060"/>
    </source>
</evidence>
<dbReference type="Proteomes" id="UP001165060">
    <property type="component" value="Unassembled WGS sequence"/>
</dbReference>
<feature type="transmembrane region" description="Helical" evidence="2">
    <location>
        <begin position="246"/>
        <end position="263"/>
    </location>
</feature>
<evidence type="ECO:0008006" key="5">
    <source>
        <dbReference type="Google" id="ProtNLM"/>
    </source>
</evidence>
<dbReference type="InterPro" id="IPR029787">
    <property type="entry name" value="Nucleotide_cyclase"/>
</dbReference>
<evidence type="ECO:0000313" key="3">
    <source>
        <dbReference type="EMBL" id="GMI19199.1"/>
    </source>
</evidence>
<feature type="transmembrane region" description="Helical" evidence="2">
    <location>
        <begin position="135"/>
        <end position="157"/>
    </location>
</feature>
<keyword evidence="2" id="KW-1133">Transmembrane helix</keyword>
<feature type="region of interest" description="Disordered" evidence="1">
    <location>
        <begin position="935"/>
        <end position="960"/>
    </location>
</feature>
<keyword evidence="4" id="KW-1185">Reference proteome</keyword>
<feature type="transmembrane region" description="Helical" evidence="2">
    <location>
        <begin position="178"/>
        <end position="209"/>
    </location>
</feature>
<protein>
    <recommendedName>
        <fullName evidence="5">Guanylate cyclase domain-containing protein</fullName>
    </recommendedName>
</protein>
<feature type="compositionally biased region" description="Low complexity" evidence="1">
    <location>
        <begin position="289"/>
        <end position="317"/>
    </location>
</feature>
<feature type="region of interest" description="Disordered" evidence="1">
    <location>
        <begin position="1014"/>
        <end position="1034"/>
    </location>
</feature>
<comment type="caution">
    <text evidence="3">The sequence shown here is derived from an EMBL/GenBank/DDBJ whole genome shotgun (WGS) entry which is preliminary data.</text>
</comment>
<reference evidence="3 4" key="1">
    <citation type="journal article" date="2023" name="Commun. Biol.">
        <title>Genome analysis of Parmales, the sister group of diatoms, reveals the evolutionary specialization of diatoms from phago-mixotrophs to photoautotrophs.</title>
        <authorList>
            <person name="Ban H."/>
            <person name="Sato S."/>
            <person name="Yoshikawa S."/>
            <person name="Yamada K."/>
            <person name="Nakamura Y."/>
            <person name="Ichinomiya M."/>
            <person name="Sato N."/>
            <person name="Blanc-Mathieu R."/>
            <person name="Endo H."/>
            <person name="Kuwata A."/>
            <person name="Ogata H."/>
        </authorList>
    </citation>
    <scope>NUCLEOTIDE SEQUENCE [LARGE SCALE GENOMIC DNA]</scope>
</reference>
<dbReference type="Gene3D" id="3.30.70.1230">
    <property type="entry name" value="Nucleotide cyclase"/>
    <property type="match status" value="1"/>
</dbReference>
<keyword evidence="2" id="KW-0812">Transmembrane</keyword>
<dbReference type="EMBL" id="BRYB01001146">
    <property type="protein sequence ID" value="GMI19199.1"/>
    <property type="molecule type" value="Genomic_DNA"/>
</dbReference>
<organism evidence="3 4">
    <name type="scientific">Tetraparma gracilis</name>
    <dbReference type="NCBI Taxonomy" id="2962635"/>
    <lineage>
        <taxon>Eukaryota</taxon>
        <taxon>Sar</taxon>
        <taxon>Stramenopiles</taxon>
        <taxon>Ochrophyta</taxon>
        <taxon>Bolidophyceae</taxon>
        <taxon>Parmales</taxon>
        <taxon>Triparmaceae</taxon>
        <taxon>Tetraparma</taxon>
    </lineage>
</organism>
<keyword evidence="2" id="KW-0472">Membrane</keyword>
<feature type="compositionally biased region" description="Basic and acidic residues" evidence="1">
    <location>
        <begin position="409"/>
        <end position="425"/>
    </location>
</feature>
<dbReference type="PANTHER" id="PTHR43336">
    <property type="entry name" value="OXYGEN SENSOR HISTIDINE KINASE RESPONSE REGULATOR DEVS/DOSS"/>
    <property type="match status" value="1"/>
</dbReference>
<evidence type="ECO:0000256" key="1">
    <source>
        <dbReference type="SAM" id="MobiDB-lite"/>
    </source>
</evidence>
<feature type="compositionally biased region" description="Low complexity" evidence="1">
    <location>
        <begin position="376"/>
        <end position="396"/>
    </location>
</feature>
<gene>
    <name evidence="3" type="ORF">TeGR_g13039</name>
</gene>
<evidence type="ECO:0000256" key="2">
    <source>
        <dbReference type="SAM" id="Phobius"/>
    </source>
</evidence>